<dbReference type="OrthoDB" id="2962962at2759"/>
<keyword evidence="3" id="KW-1185">Reference proteome</keyword>
<feature type="compositionally biased region" description="Polar residues" evidence="1">
    <location>
        <begin position="355"/>
        <end position="371"/>
    </location>
</feature>
<feature type="region of interest" description="Disordered" evidence="1">
    <location>
        <begin position="1"/>
        <end position="64"/>
    </location>
</feature>
<feature type="compositionally biased region" description="Polar residues" evidence="1">
    <location>
        <begin position="109"/>
        <end position="118"/>
    </location>
</feature>
<feature type="compositionally biased region" description="Polar residues" evidence="1">
    <location>
        <begin position="188"/>
        <end position="206"/>
    </location>
</feature>
<feature type="compositionally biased region" description="Polar residues" evidence="1">
    <location>
        <begin position="287"/>
        <end position="298"/>
    </location>
</feature>
<name>A0A5C3LCD1_COPMA</name>
<feature type="compositionally biased region" description="Low complexity" evidence="1">
    <location>
        <begin position="119"/>
        <end position="134"/>
    </location>
</feature>
<feature type="compositionally biased region" description="Low complexity" evidence="1">
    <location>
        <begin position="28"/>
        <end position="38"/>
    </location>
</feature>
<proteinExistence type="predicted"/>
<evidence type="ECO:0000313" key="3">
    <source>
        <dbReference type="Proteomes" id="UP000307440"/>
    </source>
</evidence>
<feature type="compositionally biased region" description="Polar residues" evidence="1">
    <location>
        <begin position="86"/>
        <end position="102"/>
    </location>
</feature>
<feature type="compositionally biased region" description="Polar residues" evidence="1">
    <location>
        <begin position="245"/>
        <end position="265"/>
    </location>
</feature>
<accession>A0A5C3LCD1</accession>
<feature type="compositionally biased region" description="Polar residues" evidence="1">
    <location>
        <begin position="305"/>
        <end position="333"/>
    </location>
</feature>
<dbReference type="AlphaFoldDB" id="A0A5C3LCD1"/>
<sequence>MHERSITSYFPKKSTKPGKRKRKLTYDSQASSSSSVKRSKSESSGKVESISTAVASSSKGKARRDVIDLLSDDLDYSVSSKDWVSSVPTASTSGGSPVSAPTGNRRLLNINTSQNATGSSRSLSPASPLTPLPSDYESDSTPQATQENPNATSSFGPQRATLHVNFSTPRTNRLLSTDTDEESDAKKQTASPRVIHSSQTQYPSPFKSTSIFARGLFQEFDYVPSSQTQELEIYPRYSGKPTDPSELSRSTPASPLKNLGSTSFSEELPVRHLNLGGSLRASVEPESPTQRPEASQSGGFPPSSGIGQAHNQSFPESQLFAQSRTFKQISISFASPDPPSPSQIKRGKPSELVSRPSSPLLSQYDGSATQEAEYSYPSALAGVRDMFEGDESYPPDFPMSLRI</sequence>
<feature type="compositionally biased region" description="Polar residues" evidence="1">
    <location>
        <begin position="139"/>
        <end position="156"/>
    </location>
</feature>
<feature type="region of interest" description="Disordered" evidence="1">
    <location>
        <begin position="232"/>
        <end position="371"/>
    </location>
</feature>
<dbReference type="EMBL" id="ML210146">
    <property type="protein sequence ID" value="TFK30729.1"/>
    <property type="molecule type" value="Genomic_DNA"/>
</dbReference>
<protein>
    <submittedName>
        <fullName evidence="2">Uncharacterized protein</fullName>
    </submittedName>
</protein>
<dbReference type="Proteomes" id="UP000307440">
    <property type="component" value="Unassembled WGS sequence"/>
</dbReference>
<organism evidence="2 3">
    <name type="scientific">Coprinopsis marcescibilis</name>
    <name type="common">Agaric fungus</name>
    <name type="synonym">Psathyrella marcescibilis</name>
    <dbReference type="NCBI Taxonomy" id="230819"/>
    <lineage>
        <taxon>Eukaryota</taxon>
        <taxon>Fungi</taxon>
        <taxon>Dikarya</taxon>
        <taxon>Basidiomycota</taxon>
        <taxon>Agaricomycotina</taxon>
        <taxon>Agaricomycetes</taxon>
        <taxon>Agaricomycetidae</taxon>
        <taxon>Agaricales</taxon>
        <taxon>Agaricineae</taxon>
        <taxon>Psathyrellaceae</taxon>
        <taxon>Coprinopsis</taxon>
    </lineage>
</organism>
<feature type="compositionally biased region" description="Basic residues" evidence="1">
    <location>
        <begin position="13"/>
        <end position="23"/>
    </location>
</feature>
<evidence type="ECO:0000256" key="1">
    <source>
        <dbReference type="SAM" id="MobiDB-lite"/>
    </source>
</evidence>
<gene>
    <name evidence="2" type="ORF">FA15DRAFT_651239</name>
</gene>
<reference evidence="2 3" key="1">
    <citation type="journal article" date="2019" name="Nat. Ecol. Evol.">
        <title>Megaphylogeny resolves global patterns of mushroom evolution.</title>
        <authorList>
            <person name="Varga T."/>
            <person name="Krizsan K."/>
            <person name="Foldi C."/>
            <person name="Dima B."/>
            <person name="Sanchez-Garcia M."/>
            <person name="Sanchez-Ramirez S."/>
            <person name="Szollosi G.J."/>
            <person name="Szarkandi J.G."/>
            <person name="Papp V."/>
            <person name="Albert L."/>
            <person name="Andreopoulos W."/>
            <person name="Angelini C."/>
            <person name="Antonin V."/>
            <person name="Barry K.W."/>
            <person name="Bougher N.L."/>
            <person name="Buchanan P."/>
            <person name="Buyck B."/>
            <person name="Bense V."/>
            <person name="Catcheside P."/>
            <person name="Chovatia M."/>
            <person name="Cooper J."/>
            <person name="Damon W."/>
            <person name="Desjardin D."/>
            <person name="Finy P."/>
            <person name="Geml J."/>
            <person name="Haridas S."/>
            <person name="Hughes K."/>
            <person name="Justo A."/>
            <person name="Karasinski D."/>
            <person name="Kautmanova I."/>
            <person name="Kiss B."/>
            <person name="Kocsube S."/>
            <person name="Kotiranta H."/>
            <person name="LaButti K.M."/>
            <person name="Lechner B.E."/>
            <person name="Liimatainen K."/>
            <person name="Lipzen A."/>
            <person name="Lukacs Z."/>
            <person name="Mihaltcheva S."/>
            <person name="Morgado L.N."/>
            <person name="Niskanen T."/>
            <person name="Noordeloos M.E."/>
            <person name="Ohm R.A."/>
            <person name="Ortiz-Santana B."/>
            <person name="Ovrebo C."/>
            <person name="Racz N."/>
            <person name="Riley R."/>
            <person name="Savchenko A."/>
            <person name="Shiryaev A."/>
            <person name="Soop K."/>
            <person name="Spirin V."/>
            <person name="Szebenyi C."/>
            <person name="Tomsovsky M."/>
            <person name="Tulloss R.E."/>
            <person name="Uehling J."/>
            <person name="Grigoriev I.V."/>
            <person name="Vagvolgyi C."/>
            <person name="Papp T."/>
            <person name="Martin F.M."/>
            <person name="Miettinen O."/>
            <person name="Hibbett D.S."/>
            <person name="Nagy L.G."/>
        </authorList>
    </citation>
    <scope>NUCLEOTIDE SEQUENCE [LARGE SCALE GENOMIC DNA]</scope>
    <source>
        <strain evidence="2 3">CBS 121175</strain>
    </source>
</reference>
<feature type="compositionally biased region" description="Polar residues" evidence="1">
    <location>
        <begin position="164"/>
        <end position="177"/>
    </location>
</feature>
<evidence type="ECO:0000313" key="2">
    <source>
        <dbReference type="EMBL" id="TFK30729.1"/>
    </source>
</evidence>
<feature type="region of interest" description="Disordered" evidence="1">
    <location>
        <begin position="80"/>
        <end position="206"/>
    </location>
</feature>